<keyword evidence="2" id="KW-1185">Reference proteome</keyword>
<dbReference type="AlphaFoldDB" id="A0ABD3RL35"/>
<reference evidence="1 2" key="1">
    <citation type="submission" date="2024-12" db="EMBL/GenBank/DDBJ databases">
        <title>The unique morphological basis and parallel evolutionary history of personate flowers in Penstemon.</title>
        <authorList>
            <person name="Depatie T.H."/>
            <person name="Wessinger C.A."/>
        </authorList>
    </citation>
    <scope>NUCLEOTIDE SEQUENCE [LARGE SCALE GENOMIC DNA]</scope>
    <source>
        <strain evidence="1">WTNN_2</strain>
        <tissue evidence="1">Leaf</tissue>
    </source>
</reference>
<name>A0ABD3RL35_9LAMI</name>
<sequence length="57" mass="6375">MIRIVLNTLINLFNFQVQPSSSLLLHLPLIQARICSSRPEHVLGSPKQQIAKLNPAD</sequence>
<dbReference type="EMBL" id="JBJXBP010000008">
    <property type="protein sequence ID" value="KAL3813649.1"/>
    <property type="molecule type" value="Genomic_DNA"/>
</dbReference>
<proteinExistence type="predicted"/>
<comment type="caution">
    <text evidence="1">The sequence shown here is derived from an EMBL/GenBank/DDBJ whole genome shotgun (WGS) entry which is preliminary data.</text>
</comment>
<evidence type="ECO:0000313" key="1">
    <source>
        <dbReference type="EMBL" id="KAL3813649.1"/>
    </source>
</evidence>
<protein>
    <submittedName>
        <fullName evidence="1">Uncharacterized protein</fullName>
    </submittedName>
</protein>
<gene>
    <name evidence="1" type="ORF">ACJIZ3_014917</name>
</gene>
<dbReference type="Proteomes" id="UP001634393">
    <property type="component" value="Unassembled WGS sequence"/>
</dbReference>
<organism evidence="1 2">
    <name type="scientific">Penstemon smallii</name>
    <dbReference type="NCBI Taxonomy" id="265156"/>
    <lineage>
        <taxon>Eukaryota</taxon>
        <taxon>Viridiplantae</taxon>
        <taxon>Streptophyta</taxon>
        <taxon>Embryophyta</taxon>
        <taxon>Tracheophyta</taxon>
        <taxon>Spermatophyta</taxon>
        <taxon>Magnoliopsida</taxon>
        <taxon>eudicotyledons</taxon>
        <taxon>Gunneridae</taxon>
        <taxon>Pentapetalae</taxon>
        <taxon>asterids</taxon>
        <taxon>lamiids</taxon>
        <taxon>Lamiales</taxon>
        <taxon>Plantaginaceae</taxon>
        <taxon>Cheloneae</taxon>
        <taxon>Penstemon</taxon>
    </lineage>
</organism>
<evidence type="ECO:0000313" key="2">
    <source>
        <dbReference type="Proteomes" id="UP001634393"/>
    </source>
</evidence>
<accession>A0ABD3RL35</accession>